<evidence type="ECO:0000256" key="4">
    <source>
        <dbReference type="ARBA" id="ARBA00023136"/>
    </source>
</evidence>
<feature type="transmembrane region" description="Helical" evidence="6">
    <location>
        <begin position="56"/>
        <end position="79"/>
    </location>
</feature>
<evidence type="ECO:0000256" key="3">
    <source>
        <dbReference type="ARBA" id="ARBA00022989"/>
    </source>
</evidence>
<dbReference type="GO" id="GO:0005886">
    <property type="term" value="C:plasma membrane"/>
    <property type="evidence" value="ECO:0007669"/>
    <property type="project" value="TreeGrafter"/>
</dbReference>
<dbReference type="Proteomes" id="UP000489600">
    <property type="component" value="Unassembled WGS sequence"/>
</dbReference>
<feature type="region of interest" description="Disordered" evidence="5">
    <location>
        <begin position="1"/>
        <end position="26"/>
    </location>
</feature>
<keyword evidence="4 6" id="KW-0472">Membrane</keyword>
<dbReference type="InterPro" id="IPR004864">
    <property type="entry name" value="LEA_2"/>
</dbReference>
<dbReference type="InterPro" id="IPR044839">
    <property type="entry name" value="NDR1-like"/>
</dbReference>
<organism evidence="8 9">
    <name type="scientific">Arabis nemorensis</name>
    <dbReference type="NCBI Taxonomy" id="586526"/>
    <lineage>
        <taxon>Eukaryota</taxon>
        <taxon>Viridiplantae</taxon>
        <taxon>Streptophyta</taxon>
        <taxon>Embryophyta</taxon>
        <taxon>Tracheophyta</taxon>
        <taxon>Spermatophyta</taxon>
        <taxon>Magnoliopsida</taxon>
        <taxon>eudicotyledons</taxon>
        <taxon>Gunneridae</taxon>
        <taxon>Pentapetalae</taxon>
        <taxon>rosids</taxon>
        <taxon>malvids</taxon>
        <taxon>Brassicales</taxon>
        <taxon>Brassicaceae</taxon>
        <taxon>Arabideae</taxon>
        <taxon>Arabis</taxon>
    </lineage>
</organism>
<dbReference type="GO" id="GO:0098542">
    <property type="term" value="P:defense response to other organism"/>
    <property type="evidence" value="ECO:0007669"/>
    <property type="project" value="InterPro"/>
</dbReference>
<sequence length="240" mass="26959">MGDRHQPQPHLSGAYYGPSIPPPTKTSHSHGRRGGCGCCSCLGDCLGCCGCCILSVIFNILITLAIVAGIAALIIWLIFRPNAIKFHVTDAKLTTFTLDPNNNLRYNLDLNFTIRNPNRRIGVYYDQIEVRGYYGDQRFSNGNVSPFYQGHKNTTEVGSKLQGQNLLVLSGGERKDLDEDLKSGIYRIDAKLRLRVRFKFGLIKSWRFKPKIRCELKVPISNPNTTSGFQFQRTKCDVDI</sequence>
<gene>
    <name evidence="8" type="ORF">ANE_LOCUS23880</name>
</gene>
<dbReference type="EMBL" id="CABITT030000008">
    <property type="protein sequence ID" value="VVB13436.1"/>
    <property type="molecule type" value="Genomic_DNA"/>
</dbReference>
<dbReference type="AlphaFoldDB" id="A0A565CIS0"/>
<comment type="subcellular location">
    <subcellularLocation>
        <location evidence="1">Membrane</location>
        <topology evidence="1">Single-pass membrane protein</topology>
    </subcellularLocation>
</comment>
<proteinExistence type="predicted"/>
<keyword evidence="2 6" id="KW-0812">Transmembrane</keyword>
<feature type="domain" description="Late embryogenesis abundant protein LEA-2 subgroup" evidence="7">
    <location>
        <begin position="112"/>
        <end position="214"/>
    </location>
</feature>
<name>A0A565CIS0_9BRAS</name>
<evidence type="ECO:0000259" key="7">
    <source>
        <dbReference type="Pfam" id="PF03168"/>
    </source>
</evidence>
<accession>A0A565CIS0</accession>
<reference evidence="8" key="1">
    <citation type="submission" date="2019-07" db="EMBL/GenBank/DDBJ databases">
        <authorList>
            <person name="Dittberner H."/>
        </authorList>
    </citation>
    <scope>NUCLEOTIDE SEQUENCE [LARGE SCALE GENOMIC DNA]</scope>
</reference>
<protein>
    <recommendedName>
        <fullName evidence="7">Late embryogenesis abundant protein LEA-2 subgroup domain-containing protein</fullName>
    </recommendedName>
</protein>
<evidence type="ECO:0000256" key="5">
    <source>
        <dbReference type="SAM" id="MobiDB-lite"/>
    </source>
</evidence>
<evidence type="ECO:0000313" key="8">
    <source>
        <dbReference type="EMBL" id="VVB13436.1"/>
    </source>
</evidence>
<evidence type="ECO:0000256" key="6">
    <source>
        <dbReference type="SAM" id="Phobius"/>
    </source>
</evidence>
<comment type="caution">
    <text evidence="8">The sequence shown here is derived from an EMBL/GenBank/DDBJ whole genome shotgun (WGS) entry which is preliminary data.</text>
</comment>
<dbReference type="PANTHER" id="PTHR31234:SF39">
    <property type="entry name" value="HARPIN-INDUCED PROTEIN 1 CONTAINING PROTEIN, EXPRESSED"/>
    <property type="match status" value="1"/>
</dbReference>
<evidence type="ECO:0000256" key="1">
    <source>
        <dbReference type="ARBA" id="ARBA00004167"/>
    </source>
</evidence>
<keyword evidence="9" id="KW-1185">Reference proteome</keyword>
<keyword evidence="3 6" id="KW-1133">Transmembrane helix</keyword>
<dbReference type="PANTHER" id="PTHR31234">
    <property type="entry name" value="LATE EMBRYOGENESIS ABUNDANT (LEA) HYDROXYPROLINE-RICH GLYCOPROTEIN FAMILY"/>
    <property type="match status" value="1"/>
</dbReference>
<evidence type="ECO:0000313" key="9">
    <source>
        <dbReference type="Proteomes" id="UP000489600"/>
    </source>
</evidence>
<dbReference type="OrthoDB" id="1889094at2759"/>
<dbReference type="Pfam" id="PF03168">
    <property type="entry name" value="LEA_2"/>
    <property type="match status" value="1"/>
</dbReference>
<evidence type="ECO:0000256" key="2">
    <source>
        <dbReference type="ARBA" id="ARBA00022692"/>
    </source>
</evidence>